<dbReference type="Proteomes" id="UP000696485">
    <property type="component" value="Unassembled WGS sequence"/>
</dbReference>
<organism evidence="2 3">
    <name type="scientific">Podila minutissima</name>
    <dbReference type="NCBI Taxonomy" id="64525"/>
    <lineage>
        <taxon>Eukaryota</taxon>
        <taxon>Fungi</taxon>
        <taxon>Fungi incertae sedis</taxon>
        <taxon>Mucoromycota</taxon>
        <taxon>Mortierellomycotina</taxon>
        <taxon>Mortierellomycetes</taxon>
        <taxon>Mortierellales</taxon>
        <taxon>Mortierellaceae</taxon>
        <taxon>Podila</taxon>
    </lineage>
</organism>
<dbReference type="AlphaFoldDB" id="A0A9P5SN51"/>
<accession>A0A9P5SN51</accession>
<feature type="region of interest" description="Disordered" evidence="1">
    <location>
        <begin position="128"/>
        <end position="202"/>
    </location>
</feature>
<protein>
    <submittedName>
        <fullName evidence="2">Uncharacterized protein</fullName>
    </submittedName>
</protein>
<comment type="caution">
    <text evidence="2">The sequence shown here is derived from an EMBL/GenBank/DDBJ whole genome shotgun (WGS) entry which is preliminary data.</text>
</comment>
<keyword evidence="3" id="KW-1185">Reference proteome</keyword>
<gene>
    <name evidence="2" type="ORF">BG006_002437</name>
</gene>
<dbReference type="EMBL" id="JAAAUY010000157">
    <property type="protein sequence ID" value="KAF9334277.1"/>
    <property type="molecule type" value="Genomic_DNA"/>
</dbReference>
<name>A0A9P5SN51_9FUNG</name>
<feature type="compositionally biased region" description="Basic and acidic residues" evidence="1">
    <location>
        <begin position="131"/>
        <end position="140"/>
    </location>
</feature>
<sequence length="299" mass="33360">MFFTLDTIYQHAIDLTATDLVFTMHKLWTGEAFQFVAQHNKAGKKLDDVEDVNLFVEKSLISMEKKINEQSLIPAEPIANELYQAAKSYHAAKLGLTSVGLAKKASEVMMAHLQSLKPADMDIAKAQPNLRRSDMHDVTSEHTSMTNRESRKDGDDGEAGAGECDVEMDEVSSTALHSGMGSADGQSTKRRRNSNLPDLTKRVPLPSIFPVSMLEASQGLISLEIEQRMRTHLYNRVHRVEYASSGGLQQNDNKFVEPPLEPPQLELKKRRRKKNSSIYQQLIGLHRDTVVVPPPSLAP</sequence>
<evidence type="ECO:0000313" key="3">
    <source>
        <dbReference type="Proteomes" id="UP000696485"/>
    </source>
</evidence>
<evidence type="ECO:0000313" key="2">
    <source>
        <dbReference type="EMBL" id="KAF9334277.1"/>
    </source>
</evidence>
<evidence type="ECO:0000256" key="1">
    <source>
        <dbReference type="SAM" id="MobiDB-lite"/>
    </source>
</evidence>
<reference evidence="2" key="1">
    <citation type="journal article" date="2020" name="Fungal Divers.">
        <title>Resolving the Mortierellaceae phylogeny through synthesis of multi-gene phylogenetics and phylogenomics.</title>
        <authorList>
            <person name="Vandepol N."/>
            <person name="Liber J."/>
            <person name="Desiro A."/>
            <person name="Na H."/>
            <person name="Kennedy M."/>
            <person name="Barry K."/>
            <person name="Grigoriev I.V."/>
            <person name="Miller A.N."/>
            <person name="O'Donnell K."/>
            <person name="Stajich J.E."/>
            <person name="Bonito G."/>
        </authorList>
    </citation>
    <scope>NUCLEOTIDE SEQUENCE</scope>
    <source>
        <strain evidence="2">NVP1</strain>
    </source>
</reference>
<proteinExistence type="predicted"/>